<evidence type="ECO:0000313" key="4">
    <source>
        <dbReference type="EMBL" id="WXR73114.1"/>
    </source>
</evidence>
<keyword evidence="2" id="KW-0274">FAD</keyword>
<accession>A0ABZ2S2Z7</accession>
<dbReference type="PANTHER" id="PTHR43539:SF68">
    <property type="entry name" value="FLAVIN-BINDING MONOOXYGENASE-LIKE PROTEIN (AFU_ORTHOLOGUE AFUA_4G09220)"/>
    <property type="match status" value="1"/>
</dbReference>
<dbReference type="SUPFAM" id="SSF51905">
    <property type="entry name" value="FAD/NAD(P)-binding domain"/>
    <property type="match status" value="2"/>
</dbReference>
<evidence type="ECO:0000313" key="5">
    <source>
        <dbReference type="Proteomes" id="UP001456224"/>
    </source>
</evidence>
<name>A0ABZ2S2Z7_9BURK</name>
<sequence>MASTHIGDPELQGLVEQWLGRFEKAVNACERGALQRLFVEDSHWRDLCAFTWSITPHDRRDHIVDRLILRQGIVQAHGFKVAENRTPVRKVSRLGVQVIEAMFQFETATGRADGLVRLLAEQPEHAWVLMTSLHEIKGHEEPIHARRPDGAAYSREFGGDNWADRRAKEQAFADRDPAVLIVGAGQSGLSLAARLRLLGVDALCVDKESRIGDTWRKRYHSLALHNQVALNQMAYMPFPPSWPKYLPKDMIANWLEHYAWAMECNVWTGTAFLGAEYDAQAGAWNARLRCADGAARTLRPRHLVFANGIVGAPKMPNIAGLDSFKGTLVHTHGYTDGAAWKGRRALVIGAGTSAHDIAQDLYGHGAQVGMIQRGPITIVSIKAATLAYTVYYDEGLPTEDCDLIATSQTFPLAVQGARMLARRMQDMDRPLLDALEARGFKLDLGEDGGGYQTKVRRSHSGYYLNCGCSELIAEGKVGLIQFEQIERFVPEGALMKDGRIEPADLIVAATGYQSQQEVVREYLGGDIAEKVGPIWGISPDGELNNMYRPTPQDGLWFMGSGLSQARIYSRFIALQIKARELGIVA</sequence>
<dbReference type="InterPro" id="IPR036188">
    <property type="entry name" value="FAD/NAD-bd_sf"/>
</dbReference>
<dbReference type="EMBL" id="CP148753">
    <property type="protein sequence ID" value="WXR73114.1"/>
    <property type="molecule type" value="Genomic_DNA"/>
</dbReference>
<dbReference type="InterPro" id="IPR050982">
    <property type="entry name" value="Auxin_biosynth/cation_transpt"/>
</dbReference>
<evidence type="ECO:0000256" key="2">
    <source>
        <dbReference type="ARBA" id="ARBA00022827"/>
    </source>
</evidence>
<reference evidence="4 5" key="1">
    <citation type="submission" date="2024-03" db="EMBL/GenBank/DDBJ databases">
        <title>Reference genomes for the five species model microbial community.</title>
        <authorList>
            <person name="Padfield D."/>
        </authorList>
    </citation>
    <scope>NUCLEOTIDE SEQUENCE [LARGE SCALE GENOMIC DNA]</scope>
    <source>
        <strain evidence="4 5">AB1</strain>
    </source>
</reference>
<protein>
    <submittedName>
        <fullName evidence="4">NAD(P)/FAD-dependent oxidoreductase</fullName>
        <ecNumber evidence="4">1.14.13.-</ecNumber>
    </submittedName>
</protein>
<dbReference type="PRINTS" id="PR00420">
    <property type="entry name" value="RNGMNOXGNASE"/>
</dbReference>
<dbReference type="RefSeq" id="WP_287755639.1">
    <property type="nucleotide sequence ID" value="NZ_CP148753.1"/>
</dbReference>
<dbReference type="PANTHER" id="PTHR43539">
    <property type="entry name" value="FLAVIN-BINDING MONOOXYGENASE-LIKE PROTEIN (AFU_ORTHOLOGUE AFUA_4G09220)"/>
    <property type="match status" value="1"/>
</dbReference>
<dbReference type="InterPro" id="IPR020946">
    <property type="entry name" value="Flavin_mOase-like"/>
</dbReference>
<keyword evidence="3 4" id="KW-0560">Oxidoreductase</keyword>
<gene>
    <name evidence="4" type="ORF">WHX56_26305</name>
</gene>
<dbReference type="Pfam" id="PF00743">
    <property type="entry name" value="FMO-like"/>
    <property type="match status" value="1"/>
</dbReference>
<proteinExistence type="predicted"/>
<keyword evidence="1" id="KW-0285">Flavoprotein</keyword>
<dbReference type="EC" id="1.14.13.-" evidence="4"/>
<evidence type="ECO:0000256" key="1">
    <source>
        <dbReference type="ARBA" id="ARBA00022630"/>
    </source>
</evidence>
<dbReference type="Proteomes" id="UP001456224">
    <property type="component" value="Chromosome"/>
</dbReference>
<dbReference type="Gene3D" id="3.50.50.60">
    <property type="entry name" value="FAD/NAD(P)-binding domain"/>
    <property type="match status" value="1"/>
</dbReference>
<organism evidence="4 5">
    <name type="scientific">Achromobacter veterisilvae</name>
    <dbReference type="NCBI Taxonomy" id="2069367"/>
    <lineage>
        <taxon>Bacteria</taxon>
        <taxon>Pseudomonadati</taxon>
        <taxon>Pseudomonadota</taxon>
        <taxon>Betaproteobacteria</taxon>
        <taxon>Burkholderiales</taxon>
        <taxon>Alcaligenaceae</taxon>
        <taxon>Achromobacter</taxon>
    </lineage>
</organism>
<dbReference type="GO" id="GO:0016491">
    <property type="term" value="F:oxidoreductase activity"/>
    <property type="evidence" value="ECO:0007669"/>
    <property type="project" value="UniProtKB-KW"/>
</dbReference>
<keyword evidence="5" id="KW-1185">Reference proteome</keyword>
<evidence type="ECO:0000256" key="3">
    <source>
        <dbReference type="ARBA" id="ARBA00023002"/>
    </source>
</evidence>